<accession>L8PJH0</accession>
<feature type="transmembrane region" description="Helical" evidence="1">
    <location>
        <begin position="61"/>
        <end position="81"/>
    </location>
</feature>
<dbReference type="PATRIC" id="fig|1160705.3.peg.2664"/>
<dbReference type="Proteomes" id="UP000011205">
    <property type="component" value="Unassembled WGS sequence"/>
</dbReference>
<dbReference type="AlphaFoldDB" id="L8PJH0"/>
<reference evidence="2 3" key="1">
    <citation type="journal article" date="2013" name="Genome Announc.">
        <title>Draft Genome Sequence of Streptomyces viridochromogenes Strain Tu57, Producer of Avilamycin.</title>
        <authorList>
            <person name="Gruning B.A."/>
            <person name="Erxleben A."/>
            <person name="Hahnlein A."/>
            <person name="Gunther S."/>
        </authorList>
    </citation>
    <scope>NUCLEOTIDE SEQUENCE [LARGE SCALE GENOMIC DNA]</scope>
    <source>
        <strain evidence="2 3">Tue57</strain>
    </source>
</reference>
<gene>
    <name evidence="2" type="ORF">STVIR_2691</name>
</gene>
<feature type="transmembrane region" description="Helical" evidence="1">
    <location>
        <begin position="140"/>
        <end position="160"/>
    </location>
</feature>
<evidence type="ECO:0000256" key="1">
    <source>
        <dbReference type="SAM" id="Phobius"/>
    </source>
</evidence>
<proteinExistence type="predicted"/>
<feature type="transmembrane region" description="Helical" evidence="1">
    <location>
        <begin position="114"/>
        <end position="134"/>
    </location>
</feature>
<dbReference type="EMBL" id="AMLP01000088">
    <property type="protein sequence ID" value="ELS56394.1"/>
    <property type="molecule type" value="Genomic_DNA"/>
</dbReference>
<protein>
    <submittedName>
        <fullName evidence="2">Uncharacterized protein</fullName>
    </submittedName>
</protein>
<evidence type="ECO:0000313" key="2">
    <source>
        <dbReference type="EMBL" id="ELS56394.1"/>
    </source>
</evidence>
<feature type="transmembrane region" description="Helical" evidence="1">
    <location>
        <begin position="34"/>
        <end position="55"/>
    </location>
</feature>
<keyword evidence="1" id="KW-1133">Transmembrane helix</keyword>
<keyword evidence="1" id="KW-0472">Membrane</keyword>
<comment type="caution">
    <text evidence="2">The sequence shown here is derived from an EMBL/GenBank/DDBJ whole genome shotgun (WGS) entry which is preliminary data.</text>
</comment>
<sequence length="179" mass="19242">MTTTRMTSYDRSMLRLMNDPRGTSLYATPARRRLAVAAHAALTAAIVGLFAHFFLSRAEAIWSAVVVAVLLLPWMVAQGVINSATRGLLELRAPALDERQLAERDRVLARAHRITTCLLLLAVVGLFVVGDAGGDALRTYAVSALVGTLVAHFVMPSWVAGLSARDEPSEDETATLQTG</sequence>
<evidence type="ECO:0000313" key="3">
    <source>
        <dbReference type="Proteomes" id="UP000011205"/>
    </source>
</evidence>
<name>L8PJH0_STRVR</name>
<organism evidence="2 3">
    <name type="scientific">Streptomyces viridochromogenes Tue57</name>
    <dbReference type="NCBI Taxonomy" id="1160705"/>
    <lineage>
        <taxon>Bacteria</taxon>
        <taxon>Bacillati</taxon>
        <taxon>Actinomycetota</taxon>
        <taxon>Actinomycetes</taxon>
        <taxon>Kitasatosporales</taxon>
        <taxon>Streptomycetaceae</taxon>
        <taxon>Streptomyces</taxon>
    </lineage>
</organism>
<dbReference type="RefSeq" id="WP_003998030.1">
    <property type="nucleotide sequence ID" value="NZ_AMLP01000088.1"/>
</dbReference>
<keyword evidence="1" id="KW-0812">Transmembrane</keyword>